<evidence type="ECO:0000259" key="1">
    <source>
        <dbReference type="Pfam" id="PF01261"/>
    </source>
</evidence>
<dbReference type="PANTHER" id="PTHR12110:SF41">
    <property type="entry name" value="INOSOSE DEHYDRATASE"/>
    <property type="match status" value="1"/>
</dbReference>
<dbReference type="EC" id="4.2.1.44" evidence="2"/>
<keyword evidence="2" id="KW-0456">Lyase</keyword>
<dbReference type="PANTHER" id="PTHR12110">
    <property type="entry name" value="HYDROXYPYRUVATE ISOMERASE"/>
    <property type="match status" value="1"/>
</dbReference>
<protein>
    <submittedName>
        <fullName evidence="2">Myo-inosose-2 dehydratase</fullName>
        <ecNumber evidence="2">4.2.1.44</ecNumber>
    </submittedName>
</protein>
<gene>
    <name evidence="2" type="primary">iolE</name>
    <name evidence="2" type="ORF">EAT49_13810</name>
</gene>
<dbReference type="Gene3D" id="3.20.20.150">
    <property type="entry name" value="Divalent-metal-dependent TIM barrel enzymes"/>
    <property type="match status" value="1"/>
</dbReference>
<dbReference type="Proteomes" id="UP000268016">
    <property type="component" value="Unassembled WGS sequence"/>
</dbReference>
<feature type="domain" description="Xylose isomerase-like TIM barrel" evidence="1">
    <location>
        <begin position="29"/>
        <end position="274"/>
    </location>
</feature>
<keyword evidence="3" id="KW-1185">Reference proteome</keyword>
<organism evidence="2 3">
    <name type="scientific">Histidinibacterium lentulum</name>
    <dbReference type="NCBI Taxonomy" id="2480588"/>
    <lineage>
        <taxon>Bacteria</taxon>
        <taxon>Pseudomonadati</taxon>
        <taxon>Pseudomonadota</taxon>
        <taxon>Alphaproteobacteria</taxon>
        <taxon>Rhodobacterales</taxon>
        <taxon>Paracoccaceae</taxon>
        <taxon>Histidinibacterium</taxon>
    </lineage>
</organism>
<dbReference type="RefSeq" id="WP_123642867.1">
    <property type="nucleotide sequence ID" value="NZ_ML119086.1"/>
</dbReference>
<dbReference type="GO" id="GO:0050114">
    <property type="term" value="F:myo-inosose-2 dehydratase activity"/>
    <property type="evidence" value="ECO:0007669"/>
    <property type="project" value="UniProtKB-EC"/>
</dbReference>
<comment type="caution">
    <text evidence="2">The sequence shown here is derived from an EMBL/GenBank/DDBJ whole genome shotgun (WGS) entry which is preliminary data.</text>
</comment>
<dbReference type="OrthoDB" id="9804047at2"/>
<dbReference type="AlphaFoldDB" id="A0A3N2QYX1"/>
<reference evidence="2 3" key="1">
    <citation type="submission" date="2018-10" db="EMBL/GenBank/DDBJ databases">
        <title>Histidinibacterium lentulum gen. nov., sp. nov., a marine bacterium from the culture broth of Picochlorum sp. 122.</title>
        <authorList>
            <person name="Wang G."/>
        </authorList>
    </citation>
    <scope>NUCLEOTIDE SEQUENCE [LARGE SCALE GENOMIC DNA]</scope>
    <source>
        <strain evidence="2 3">B17</strain>
    </source>
</reference>
<dbReference type="Pfam" id="PF01261">
    <property type="entry name" value="AP_endonuc_2"/>
    <property type="match status" value="1"/>
</dbReference>
<proteinExistence type="predicted"/>
<dbReference type="EMBL" id="RDRB01000006">
    <property type="protein sequence ID" value="ROU00318.1"/>
    <property type="molecule type" value="Genomic_DNA"/>
</dbReference>
<dbReference type="InterPro" id="IPR013022">
    <property type="entry name" value="Xyl_isomerase-like_TIM-brl"/>
</dbReference>
<dbReference type="NCBIfam" id="TIGR04379">
    <property type="entry name" value="myo_inos_iolE"/>
    <property type="match status" value="1"/>
</dbReference>
<dbReference type="InterPro" id="IPR050312">
    <property type="entry name" value="IolE/XylAMocC-like"/>
</dbReference>
<evidence type="ECO:0000313" key="2">
    <source>
        <dbReference type="EMBL" id="ROU00318.1"/>
    </source>
</evidence>
<name>A0A3N2QYX1_9RHOB</name>
<dbReference type="SUPFAM" id="SSF51658">
    <property type="entry name" value="Xylose isomerase-like"/>
    <property type="match status" value="1"/>
</dbReference>
<dbReference type="InterPro" id="IPR030823">
    <property type="entry name" value="IolE/MocC"/>
</dbReference>
<dbReference type="InterPro" id="IPR036237">
    <property type="entry name" value="Xyl_isomerase-like_sf"/>
</dbReference>
<evidence type="ECO:0000313" key="3">
    <source>
        <dbReference type="Proteomes" id="UP000268016"/>
    </source>
</evidence>
<accession>A0A3N2QYX1</accession>
<sequence>MILYGTNPIAWSNDDDPTIGGHISLETCLDQTAEIGFDGTENGNKFPKDPAGLKAVLEPRGLAFVSAWTSLDLLQIDVETQKERIAPQVDRLLEMGCRVMIACETSNTVHGSAVPLSRKPVLEADAMARFGAQVEQIAEWSAARGLPMAYHHHMGTVVQTPDEIDRFMAATGPATGFLFDSGHAYFGGGDPAEILAKHIGRLRHFHAKNVRRPIMEAIQARDLTFLDGVRQGVFTVPGDPDGAIDFAPLMAQLAAARYDGWIVIEAEQDPEERDPVEYQSLGLATLKALAAEAGLAA</sequence>